<comment type="caution">
    <text evidence="3">The sequence shown here is derived from an EMBL/GenBank/DDBJ whole genome shotgun (WGS) entry which is preliminary data.</text>
</comment>
<dbReference type="GO" id="GO:0003979">
    <property type="term" value="F:UDP-glucose 6-dehydrogenase activity"/>
    <property type="evidence" value="ECO:0007669"/>
    <property type="project" value="UniProtKB-EC"/>
</dbReference>
<evidence type="ECO:0000259" key="2">
    <source>
        <dbReference type="Pfam" id="PF03721"/>
    </source>
</evidence>
<dbReference type="AlphaFoldDB" id="A0AAD5U3P9"/>
<feature type="non-terminal residue" evidence="3">
    <location>
        <position position="1"/>
    </location>
</feature>
<dbReference type="Gene3D" id="3.40.50.720">
    <property type="entry name" value="NAD(P)-binding Rossmann-like Domain"/>
    <property type="match status" value="1"/>
</dbReference>
<reference evidence="3" key="1">
    <citation type="submission" date="2020-05" db="EMBL/GenBank/DDBJ databases">
        <title>Phylogenomic resolution of chytrid fungi.</title>
        <authorList>
            <person name="Stajich J.E."/>
            <person name="Amses K."/>
            <person name="Simmons R."/>
            <person name="Seto K."/>
            <person name="Myers J."/>
            <person name="Bonds A."/>
            <person name="Quandt C.A."/>
            <person name="Barry K."/>
            <person name="Liu P."/>
            <person name="Grigoriev I."/>
            <person name="Longcore J.E."/>
            <person name="James T.Y."/>
        </authorList>
    </citation>
    <scope>NUCLEOTIDE SEQUENCE</scope>
    <source>
        <strain evidence="3">JEL0476</strain>
    </source>
</reference>
<gene>
    <name evidence="3" type="primary">UGD1_1</name>
    <name evidence="3" type="ORF">HK099_003252</name>
</gene>
<dbReference type="InterPro" id="IPR028356">
    <property type="entry name" value="UDPglc_DH_euk"/>
</dbReference>
<name>A0AAD5U3P9_9FUNG</name>
<protein>
    <submittedName>
        <fullName evidence="3">UDP-glucose 6-dehydrogenase 1</fullName>
    </submittedName>
</protein>
<keyword evidence="4" id="KW-1185">Reference proteome</keyword>
<dbReference type="GO" id="GO:0006024">
    <property type="term" value="P:glycosaminoglycan biosynthetic process"/>
    <property type="evidence" value="ECO:0007669"/>
    <property type="project" value="TreeGrafter"/>
</dbReference>
<comment type="catalytic activity">
    <reaction evidence="1">
        <text>UDP-alpha-D-glucose + 2 NAD(+) + H2O = UDP-alpha-D-glucuronate + 2 NADH + 3 H(+)</text>
        <dbReference type="Rhea" id="RHEA:23596"/>
        <dbReference type="ChEBI" id="CHEBI:15377"/>
        <dbReference type="ChEBI" id="CHEBI:15378"/>
        <dbReference type="ChEBI" id="CHEBI:57540"/>
        <dbReference type="ChEBI" id="CHEBI:57945"/>
        <dbReference type="ChEBI" id="CHEBI:58052"/>
        <dbReference type="ChEBI" id="CHEBI:58885"/>
        <dbReference type="EC" id="1.1.1.22"/>
    </reaction>
</comment>
<dbReference type="InterPro" id="IPR036291">
    <property type="entry name" value="NAD(P)-bd_dom_sf"/>
</dbReference>
<feature type="domain" description="UDP-glucose/GDP-mannose dehydrogenase N-terminal" evidence="2">
    <location>
        <begin position="5"/>
        <end position="97"/>
    </location>
</feature>
<dbReference type="Proteomes" id="UP001211065">
    <property type="component" value="Unassembled WGS sequence"/>
</dbReference>
<dbReference type="EMBL" id="JADGJW010000216">
    <property type="protein sequence ID" value="KAJ3221661.1"/>
    <property type="molecule type" value="Genomic_DNA"/>
</dbReference>
<accession>A0AAD5U3P9</accession>
<dbReference type="GO" id="GO:0005634">
    <property type="term" value="C:nucleus"/>
    <property type="evidence" value="ECO:0007669"/>
    <property type="project" value="TreeGrafter"/>
</dbReference>
<evidence type="ECO:0000256" key="1">
    <source>
        <dbReference type="ARBA" id="ARBA00047473"/>
    </source>
</evidence>
<dbReference type="SUPFAM" id="SSF51735">
    <property type="entry name" value="NAD(P)-binding Rossmann-fold domains"/>
    <property type="match status" value="1"/>
</dbReference>
<dbReference type="InterPro" id="IPR001732">
    <property type="entry name" value="UDP-Glc/GDP-Man_DH_N"/>
</dbReference>
<evidence type="ECO:0000313" key="4">
    <source>
        <dbReference type="Proteomes" id="UP001211065"/>
    </source>
</evidence>
<dbReference type="PANTHER" id="PTHR11374:SF3">
    <property type="entry name" value="UDP-GLUCOSE 6-DEHYDROGENASE"/>
    <property type="match status" value="1"/>
</dbReference>
<evidence type="ECO:0000313" key="3">
    <source>
        <dbReference type="EMBL" id="KAJ3221661.1"/>
    </source>
</evidence>
<sequence length="99" mass="10625">MSQKTVVCLGAGYVGGPTCAVIALNCPNVKVIICDLNQARIDAWNSDNLPIYEPGLDEVVKKARGRNLFFSTDINSAIQEADLIFVSVNTPTKKRGEGA</sequence>
<dbReference type="Pfam" id="PF03721">
    <property type="entry name" value="UDPG_MGDP_dh_N"/>
    <property type="match status" value="1"/>
</dbReference>
<organism evidence="3 4">
    <name type="scientific">Clydaea vesicula</name>
    <dbReference type="NCBI Taxonomy" id="447962"/>
    <lineage>
        <taxon>Eukaryota</taxon>
        <taxon>Fungi</taxon>
        <taxon>Fungi incertae sedis</taxon>
        <taxon>Chytridiomycota</taxon>
        <taxon>Chytridiomycota incertae sedis</taxon>
        <taxon>Chytridiomycetes</taxon>
        <taxon>Lobulomycetales</taxon>
        <taxon>Lobulomycetaceae</taxon>
        <taxon>Clydaea</taxon>
    </lineage>
</organism>
<dbReference type="PANTHER" id="PTHR11374">
    <property type="entry name" value="UDP-GLUCOSE DEHYDROGENASE/UDP-MANNAC DEHYDROGENASE"/>
    <property type="match status" value="1"/>
</dbReference>
<dbReference type="GO" id="GO:0051287">
    <property type="term" value="F:NAD binding"/>
    <property type="evidence" value="ECO:0007669"/>
    <property type="project" value="InterPro"/>
</dbReference>
<proteinExistence type="predicted"/>